<proteinExistence type="inferred from homology"/>
<evidence type="ECO:0000313" key="10">
    <source>
        <dbReference type="EMBL" id="EEV17430.1"/>
    </source>
</evidence>
<comment type="cofactor">
    <cofactor evidence="8">
        <name>Mg(2+)</name>
        <dbReference type="ChEBI" id="CHEBI:18420"/>
    </cofactor>
</comment>
<evidence type="ECO:0000256" key="4">
    <source>
        <dbReference type="ARBA" id="ARBA00022741"/>
    </source>
</evidence>
<dbReference type="HAMAP" id="MF_00316">
    <property type="entry name" value="MobA"/>
    <property type="match status" value="1"/>
</dbReference>
<evidence type="ECO:0000313" key="11">
    <source>
        <dbReference type="Proteomes" id="UP000005709"/>
    </source>
</evidence>
<dbReference type="eggNOG" id="COG0746">
    <property type="taxonomic scope" value="Bacteria"/>
</dbReference>
<feature type="binding site" evidence="8">
    <location>
        <position position="26"/>
    </location>
    <ligand>
        <name>GTP</name>
        <dbReference type="ChEBI" id="CHEBI:37565"/>
    </ligand>
</feature>
<dbReference type="Gene3D" id="3.90.550.10">
    <property type="entry name" value="Spore Coat Polysaccharide Biosynthesis Protein SpsA, Chain A"/>
    <property type="match status" value="1"/>
</dbReference>
<keyword evidence="2 8" id="KW-0808">Transferase</keyword>
<keyword evidence="3 8" id="KW-0479">Metal-binding</keyword>
<dbReference type="Proteomes" id="UP000005709">
    <property type="component" value="Unassembled WGS sequence"/>
</dbReference>
<dbReference type="AlphaFoldDB" id="C8PI40"/>
<dbReference type="GO" id="GO:0005525">
    <property type="term" value="F:GTP binding"/>
    <property type="evidence" value="ECO:0007669"/>
    <property type="project" value="UniProtKB-UniRule"/>
</dbReference>
<dbReference type="STRING" id="824.CGRAC_0144"/>
<keyword evidence="6 8" id="KW-0342">GTP-binding</keyword>
<comment type="catalytic activity">
    <reaction evidence="8">
        <text>Mo-molybdopterin + GTP + H(+) = Mo-molybdopterin guanine dinucleotide + diphosphate</text>
        <dbReference type="Rhea" id="RHEA:34243"/>
        <dbReference type="ChEBI" id="CHEBI:15378"/>
        <dbReference type="ChEBI" id="CHEBI:33019"/>
        <dbReference type="ChEBI" id="CHEBI:37565"/>
        <dbReference type="ChEBI" id="CHEBI:71302"/>
        <dbReference type="ChEBI" id="CHEBI:71310"/>
        <dbReference type="EC" id="2.7.7.77"/>
    </reaction>
</comment>
<accession>C8PI40</accession>
<comment type="caution">
    <text evidence="8">Lacks conserved residue(s) required for the propagation of feature annotation.</text>
</comment>
<organism evidence="10 11">
    <name type="scientific">Campylobacter gracilis RM3268</name>
    <dbReference type="NCBI Taxonomy" id="553220"/>
    <lineage>
        <taxon>Bacteria</taxon>
        <taxon>Pseudomonadati</taxon>
        <taxon>Campylobacterota</taxon>
        <taxon>Epsilonproteobacteria</taxon>
        <taxon>Campylobacterales</taxon>
        <taxon>Campylobacteraceae</taxon>
        <taxon>Campylobacter</taxon>
    </lineage>
</organism>
<name>C8PI40_9BACT</name>
<comment type="domain">
    <text evidence="8">The N-terminal domain determines nucleotide recognition and specific binding, while the C-terminal domain determines the specific binding to the target protein.</text>
</comment>
<dbReference type="PANTHER" id="PTHR19136">
    <property type="entry name" value="MOLYBDENUM COFACTOR GUANYLYLTRANSFERASE"/>
    <property type="match status" value="1"/>
</dbReference>
<evidence type="ECO:0000256" key="7">
    <source>
        <dbReference type="ARBA" id="ARBA00023150"/>
    </source>
</evidence>
<feature type="binding site" evidence="8">
    <location>
        <position position="99"/>
    </location>
    <ligand>
        <name>Mg(2+)</name>
        <dbReference type="ChEBI" id="CHEBI:18420"/>
    </ligand>
</feature>
<keyword evidence="1 8" id="KW-0963">Cytoplasm</keyword>
<comment type="subcellular location">
    <subcellularLocation>
        <location evidence="8">Cytoplasm</location>
    </subcellularLocation>
</comment>
<dbReference type="CDD" id="cd02503">
    <property type="entry name" value="MobA"/>
    <property type="match status" value="1"/>
</dbReference>
<comment type="function">
    <text evidence="8">Transfers a GMP moiety from GTP to Mo-molybdopterin (Mo-MPT) cofactor (Moco or molybdenum cofactor) to form Mo-molybdopterin guanine dinucleotide (Mo-MGD) cofactor.</text>
</comment>
<protein>
    <recommendedName>
        <fullName evidence="8">Probable molybdenum cofactor guanylyltransferase</fullName>
        <shortName evidence="8">MoCo guanylyltransferase</shortName>
        <ecNumber evidence="8">2.7.7.77</ecNumber>
    </recommendedName>
    <alternativeName>
        <fullName evidence="8">GTP:molybdopterin guanylyltransferase</fullName>
    </alternativeName>
    <alternativeName>
        <fullName evidence="8">Mo-MPT guanylyltransferase</fullName>
    </alternativeName>
    <alternativeName>
        <fullName evidence="8">Molybdopterin guanylyltransferase</fullName>
    </alternativeName>
    <alternativeName>
        <fullName evidence="8">Molybdopterin-guanine dinucleotide synthase</fullName>
        <shortName evidence="8">MGD synthase</shortName>
    </alternativeName>
</protein>
<feature type="binding site" evidence="8">
    <location>
        <position position="70"/>
    </location>
    <ligand>
        <name>GTP</name>
        <dbReference type="ChEBI" id="CHEBI:37565"/>
    </ligand>
</feature>
<evidence type="ECO:0000256" key="6">
    <source>
        <dbReference type="ARBA" id="ARBA00023134"/>
    </source>
</evidence>
<feature type="binding site" evidence="8">
    <location>
        <begin position="14"/>
        <end position="16"/>
    </location>
    <ligand>
        <name>GTP</name>
        <dbReference type="ChEBI" id="CHEBI:37565"/>
    </ligand>
</feature>
<dbReference type="EC" id="2.7.7.77" evidence="8"/>
<comment type="similarity">
    <text evidence="8">Belongs to the MobA family.</text>
</comment>
<dbReference type="InterPro" id="IPR029044">
    <property type="entry name" value="Nucleotide-diphossugar_trans"/>
</dbReference>
<evidence type="ECO:0000256" key="2">
    <source>
        <dbReference type="ARBA" id="ARBA00022679"/>
    </source>
</evidence>
<feature type="binding site" evidence="8">
    <location>
        <position position="99"/>
    </location>
    <ligand>
        <name>GTP</name>
        <dbReference type="ChEBI" id="CHEBI:37565"/>
    </ligand>
</feature>
<evidence type="ECO:0000256" key="1">
    <source>
        <dbReference type="ARBA" id="ARBA00022490"/>
    </source>
</evidence>
<dbReference type="RefSeq" id="WP_005871452.1">
    <property type="nucleotide sequence ID" value="NZ_ACYG01000025.1"/>
</dbReference>
<dbReference type="InterPro" id="IPR013482">
    <property type="entry name" value="Molybde_CF_guanTrfase"/>
</dbReference>
<comment type="caution">
    <text evidence="10">The sequence shown here is derived from an EMBL/GenBank/DDBJ whole genome shotgun (WGS) entry which is preliminary data.</text>
</comment>
<sequence>MKVGEISMKTCVILCGGKSSRFGSDKTLFPFRGHPSMTHFLFSRLSREFERVFACAKSSKFNPPLPMIYDEFEEFSPMGALYSALKPFSGERIFIIPADMPFVEISTIRALSEQEGQICVAGDEAHRHSLCGFFDAALAPRALELYRTKEHKIGALIDRVNFKVLNFKNKEQFLNINYQNDLKGVDEI</sequence>
<dbReference type="GO" id="GO:0061603">
    <property type="term" value="F:molybdenum cofactor guanylyltransferase activity"/>
    <property type="evidence" value="ECO:0007669"/>
    <property type="project" value="UniProtKB-EC"/>
</dbReference>
<evidence type="ECO:0000259" key="9">
    <source>
        <dbReference type="Pfam" id="PF12804"/>
    </source>
</evidence>
<dbReference type="GO" id="GO:0005737">
    <property type="term" value="C:cytoplasm"/>
    <property type="evidence" value="ECO:0007669"/>
    <property type="project" value="UniProtKB-SubCell"/>
</dbReference>
<keyword evidence="5 8" id="KW-0460">Magnesium</keyword>
<dbReference type="Pfam" id="PF12804">
    <property type="entry name" value="NTP_transf_3"/>
    <property type="match status" value="1"/>
</dbReference>
<gene>
    <name evidence="8" type="primary">mobA</name>
    <name evidence="10" type="ORF">CAMGR0001_0021</name>
</gene>
<dbReference type="GO" id="GO:0046872">
    <property type="term" value="F:metal ion binding"/>
    <property type="evidence" value="ECO:0007669"/>
    <property type="project" value="UniProtKB-KW"/>
</dbReference>
<dbReference type="GO" id="GO:0006777">
    <property type="term" value="P:Mo-molybdopterin cofactor biosynthetic process"/>
    <property type="evidence" value="ECO:0007669"/>
    <property type="project" value="UniProtKB-KW"/>
</dbReference>
<dbReference type="InterPro" id="IPR025877">
    <property type="entry name" value="MobA-like_NTP_Trfase"/>
</dbReference>
<dbReference type="PANTHER" id="PTHR19136:SF81">
    <property type="entry name" value="MOLYBDENUM COFACTOR GUANYLYLTRANSFERASE"/>
    <property type="match status" value="1"/>
</dbReference>
<evidence type="ECO:0000256" key="8">
    <source>
        <dbReference type="HAMAP-Rule" id="MF_00316"/>
    </source>
</evidence>
<keyword evidence="7 8" id="KW-0501">Molybdenum cofactor biosynthesis</keyword>
<feature type="domain" description="MobA-like NTP transferase" evidence="9">
    <location>
        <begin position="11"/>
        <end position="156"/>
    </location>
</feature>
<dbReference type="EMBL" id="ACYG01000025">
    <property type="protein sequence ID" value="EEV17430.1"/>
    <property type="molecule type" value="Genomic_DNA"/>
</dbReference>
<evidence type="ECO:0000256" key="5">
    <source>
        <dbReference type="ARBA" id="ARBA00022842"/>
    </source>
</evidence>
<evidence type="ECO:0000256" key="3">
    <source>
        <dbReference type="ARBA" id="ARBA00022723"/>
    </source>
</evidence>
<keyword evidence="4 8" id="KW-0547">Nucleotide-binding</keyword>
<keyword evidence="11" id="KW-1185">Reference proteome</keyword>
<dbReference type="SUPFAM" id="SSF53448">
    <property type="entry name" value="Nucleotide-diphospho-sugar transferases"/>
    <property type="match status" value="1"/>
</dbReference>
<reference evidence="10 11" key="1">
    <citation type="submission" date="2009-07" db="EMBL/GenBank/DDBJ databases">
        <authorList>
            <person name="Madupu R."/>
            <person name="Sebastian Y."/>
            <person name="Durkin A.S."/>
            <person name="Torralba M."/>
            <person name="Methe B."/>
            <person name="Sutton G.G."/>
            <person name="Strausberg R.L."/>
            <person name="Nelson K.E."/>
        </authorList>
    </citation>
    <scope>NUCLEOTIDE SEQUENCE [LARGE SCALE GENOMIC DNA]</scope>
    <source>
        <strain evidence="10 11">RM3268</strain>
    </source>
</reference>